<dbReference type="InterPro" id="IPR005794">
    <property type="entry name" value="Fmt"/>
</dbReference>
<evidence type="ECO:0000256" key="5">
    <source>
        <dbReference type="HAMAP-Rule" id="MF_00182"/>
    </source>
</evidence>
<dbReference type="GO" id="GO:0004479">
    <property type="term" value="F:methionyl-tRNA formyltransferase activity"/>
    <property type="evidence" value="ECO:0007669"/>
    <property type="project" value="UniProtKB-UniRule"/>
</dbReference>
<comment type="caution">
    <text evidence="8">The sequence shown here is derived from an EMBL/GenBank/DDBJ whole genome shotgun (WGS) entry which is preliminary data.</text>
</comment>
<name>A0A401FU65_9BACT</name>
<dbReference type="PANTHER" id="PTHR11138">
    <property type="entry name" value="METHIONYL-TRNA FORMYLTRANSFERASE"/>
    <property type="match status" value="1"/>
</dbReference>
<dbReference type="SUPFAM" id="SSF53328">
    <property type="entry name" value="Formyltransferase"/>
    <property type="match status" value="1"/>
</dbReference>
<dbReference type="GO" id="GO:0005829">
    <property type="term" value="C:cytosol"/>
    <property type="evidence" value="ECO:0007669"/>
    <property type="project" value="TreeGrafter"/>
</dbReference>
<dbReference type="InterPro" id="IPR044135">
    <property type="entry name" value="Met-tRNA-FMT_C"/>
</dbReference>
<dbReference type="InterPro" id="IPR041711">
    <property type="entry name" value="Met-tRNA-FMT_N"/>
</dbReference>
<evidence type="ECO:0000259" key="7">
    <source>
        <dbReference type="Pfam" id="PF02911"/>
    </source>
</evidence>
<dbReference type="InterPro" id="IPR011034">
    <property type="entry name" value="Formyl_transferase-like_C_sf"/>
</dbReference>
<evidence type="ECO:0000259" key="6">
    <source>
        <dbReference type="Pfam" id="PF00551"/>
    </source>
</evidence>
<evidence type="ECO:0000256" key="4">
    <source>
        <dbReference type="ARBA" id="ARBA00022917"/>
    </source>
</evidence>
<gene>
    <name evidence="5" type="primary">fmt</name>
    <name evidence="8" type="ORF">DENIS_1453</name>
</gene>
<dbReference type="InterPro" id="IPR036477">
    <property type="entry name" value="Formyl_transf_N_sf"/>
</dbReference>
<organism evidence="8 9">
    <name type="scientific">Desulfonema ishimotonii</name>
    <dbReference type="NCBI Taxonomy" id="45657"/>
    <lineage>
        <taxon>Bacteria</taxon>
        <taxon>Pseudomonadati</taxon>
        <taxon>Thermodesulfobacteriota</taxon>
        <taxon>Desulfobacteria</taxon>
        <taxon>Desulfobacterales</taxon>
        <taxon>Desulfococcaceae</taxon>
        <taxon>Desulfonema</taxon>
    </lineage>
</organism>
<comment type="similarity">
    <text evidence="1 5">Belongs to the Fmt family.</text>
</comment>
<proteinExistence type="inferred from homology"/>
<keyword evidence="3 5" id="KW-0808">Transferase</keyword>
<evidence type="ECO:0000313" key="8">
    <source>
        <dbReference type="EMBL" id="GBC60500.1"/>
    </source>
</evidence>
<sequence length="318" mass="34754">MDKKPFKIVFMGTPDFSVPALRALHESRHEVALVVTQPDRPKGRGRKLMPPPVKETALKLGYEVVQPETVRDAAFVETLNAIEPDLFIVIAFGHILSQPLLDLPRLGAVNIHASVLPRYRGSAPIQWAVINGEKETGVTAMFMDRGLDTGDILLVEKMAIGPDDTSGTLHDKLSVLGADLLIRTLEKFEADDIRPVPQDSEQATYAPLLTKRDGQIDWERPAGDIECLIRGVSPWPGAFTWLEGRRVKIFKARPVSTDTDAAPGTVIPAFPDELWVATGKGALSILEIQGASGKRLRISDFLRGCTVPPGTCLRAPDC</sequence>
<comment type="function">
    <text evidence="5">Attaches a formyl group to the free amino group of methionyl-tRNA(fMet). The formyl group appears to play a dual role in the initiator identity of N-formylmethionyl-tRNA by promoting its recognition by IF2 and preventing the misappropriation of this tRNA by the elongation apparatus.</text>
</comment>
<dbReference type="CDD" id="cd08646">
    <property type="entry name" value="FMT_core_Met-tRNA-FMT_N"/>
    <property type="match status" value="1"/>
</dbReference>
<dbReference type="NCBIfam" id="TIGR00460">
    <property type="entry name" value="fmt"/>
    <property type="match status" value="1"/>
</dbReference>
<dbReference type="FunFam" id="3.40.50.12230:FF:000001">
    <property type="entry name" value="Methionyl-tRNA formyltransferase"/>
    <property type="match status" value="1"/>
</dbReference>
<protein>
    <recommendedName>
        <fullName evidence="2 5">Methionyl-tRNA formyltransferase</fullName>
        <ecNumber evidence="2 5">2.1.2.9</ecNumber>
    </recommendedName>
</protein>
<dbReference type="RefSeq" id="WP_231714427.1">
    <property type="nucleotide sequence ID" value="NZ_BEXT01000001.1"/>
</dbReference>
<feature type="domain" description="Formyl transferase N-terminal" evidence="6">
    <location>
        <begin position="7"/>
        <end position="184"/>
    </location>
</feature>
<dbReference type="AlphaFoldDB" id="A0A401FU65"/>
<dbReference type="HAMAP" id="MF_00182">
    <property type="entry name" value="Formyl_trans"/>
    <property type="match status" value="1"/>
</dbReference>
<evidence type="ECO:0000313" key="9">
    <source>
        <dbReference type="Proteomes" id="UP000288096"/>
    </source>
</evidence>
<evidence type="ECO:0000256" key="2">
    <source>
        <dbReference type="ARBA" id="ARBA00012261"/>
    </source>
</evidence>
<reference evidence="9" key="1">
    <citation type="submission" date="2017-11" db="EMBL/GenBank/DDBJ databases">
        <authorList>
            <person name="Watanabe M."/>
            <person name="Kojima H."/>
        </authorList>
    </citation>
    <scope>NUCLEOTIDE SEQUENCE [LARGE SCALE GENOMIC DNA]</scope>
    <source>
        <strain evidence="9">Tokyo 01</strain>
    </source>
</reference>
<reference evidence="9" key="2">
    <citation type="submission" date="2019-01" db="EMBL/GenBank/DDBJ databases">
        <title>Genome sequence of Desulfonema ishimotonii strain Tokyo 01.</title>
        <authorList>
            <person name="Fukui M."/>
        </authorList>
    </citation>
    <scope>NUCLEOTIDE SEQUENCE [LARGE SCALE GENOMIC DNA]</scope>
    <source>
        <strain evidence="9">Tokyo 01</strain>
    </source>
</reference>
<dbReference type="InterPro" id="IPR002376">
    <property type="entry name" value="Formyl_transf_N"/>
</dbReference>
<dbReference type="CDD" id="cd08704">
    <property type="entry name" value="Met_tRNA_FMT_C"/>
    <property type="match status" value="1"/>
</dbReference>
<dbReference type="PANTHER" id="PTHR11138:SF5">
    <property type="entry name" value="METHIONYL-TRNA FORMYLTRANSFERASE, MITOCHONDRIAL"/>
    <property type="match status" value="1"/>
</dbReference>
<dbReference type="SUPFAM" id="SSF50486">
    <property type="entry name" value="FMT C-terminal domain-like"/>
    <property type="match status" value="1"/>
</dbReference>
<dbReference type="EMBL" id="BEXT01000001">
    <property type="protein sequence ID" value="GBC60500.1"/>
    <property type="molecule type" value="Genomic_DNA"/>
</dbReference>
<accession>A0A401FU65</accession>
<feature type="domain" description="Formyl transferase C-terminal" evidence="7">
    <location>
        <begin position="209"/>
        <end position="305"/>
    </location>
</feature>
<dbReference type="Pfam" id="PF00551">
    <property type="entry name" value="Formyl_trans_N"/>
    <property type="match status" value="1"/>
</dbReference>
<dbReference type="Gene3D" id="3.40.50.12230">
    <property type="match status" value="1"/>
</dbReference>
<evidence type="ECO:0000256" key="1">
    <source>
        <dbReference type="ARBA" id="ARBA00010699"/>
    </source>
</evidence>
<dbReference type="InterPro" id="IPR005793">
    <property type="entry name" value="Formyl_trans_C"/>
</dbReference>
<evidence type="ECO:0000256" key="3">
    <source>
        <dbReference type="ARBA" id="ARBA00022679"/>
    </source>
</evidence>
<dbReference type="EC" id="2.1.2.9" evidence="2 5"/>
<keyword evidence="9" id="KW-1185">Reference proteome</keyword>
<comment type="catalytic activity">
    <reaction evidence="5">
        <text>L-methionyl-tRNA(fMet) + (6R)-10-formyltetrahydrofolate = N-formyl-L-methionyl-tRNA(fMet) + (6S)-5,6,7,8-tetrahydrofolate + H(+)</text>
        <dbReference type="Rhea" id="RHEA:24380"/>
        <dbReference type="Rhea" id="RHEA-COMP:9952"/>
        <dbReference type="Rhea" id="RHEA-COMP:9953"/>
        <dbReference type="ChEBI" id="CHEBI:15378"/>
        <dbReference type="ChEBI" id="CHEBI:57453"/>
        <dbReference type="ChEBI" id="CHEBI:78530"/>
        <dbReference type="ChEBI" id="CHEBI:78844"/>
        <dbReference type="ChEBI" id="CHEBI:195366"/>
        <dbReference type="EC" id="2.1.2.9"/>
    </reaction>
</comment>
<feature type="binding site" evidence="5">
    <location>
        <begin position="114"/>
        <end position="117"/>
    </location>
    <ligand>
        <name>(6S)-5,6,7,8-tetrahydrofolate</name>
        <dbReference type="ChEBI" id="CHEBI:57453"/>
    </ligand>
</feature>
<dbReference type="Pfam" id="PF02911">
    <property type="entry name" value="Formyl_trans_C"/>
    <property type="match status" value="1"/>
</dbReference>
<dbReference type="Proteomes" id="UP000288096">
    <property type="component" value="Unassembled WGS sequence"/>
</dbReference>
<keyword evidence="4 5" id="KW-0648">Protein biosynthesis</keyword>